<evidence type="ECO:0000313" key="2">
    <source>
        <dbReference type="EMBL" id="AWM77494.1"/>
    </source>
</evidence>
<feature type="transmembrane region" description="Helical" evidence="1">
    <location>
        <begin position="37"/>
        <end position="57"/>
    </location>
</feature>
<name>A0A2Z3I239_9CAUL</name>
<protein>
    <recommendedName>
        <fullName evidence="4">DUF3429 domain-containing protein</fullName>
    </recommendedName>
</protein>
<evidence type="ECO:0000256" key="1">
    <source>
        <dbReference type="SAM" id="Phobius"/>
    </source>
</evidence>
<proteinExistence type="predicted"/>
<feature type="transmembrane region" description="Helical" evidence="1">
    <location>
        <begin position="69"/>
        <end position="94"/>
    </location>
</feature>
<gene>
    <name evidence="2" type="ORF">HYN04_06780</name>
</gene>
<dbReference type="AlphaFoldDB" id="A0A2Z3I239"/>
<evidence type="ECO:0000313" key="3">
    <source>
        <dbReference type="Proteomes" id="UP000247763"/>
    </source>
</evidence>
<dbReference type="Proteomes" id="UP000247763">
    <property type="component" value="Chromosome"/>
</dbReference>
<dbReference type="EMBL" id="CP029479">
    <property type="protein sequence ID" value="AWM77494.1"/>
    <property type="molecule type" value="Genomic_DNA"/>
</dbReference>
<keyword evidence="3" id="KW-1185">Reference proteome</keyword>
<dbReference type="OrthoDB" id="7580644at2"/>
<dbReference type="KEGG" id="phb:HYN04_06780"/>
<organism evidence="2 3">
    <name type="scientific">Phenylobacterium parvum</name>
    <dbReference type="NCBI Taxonomy" id="2201350"/>
    <lineage>
        <taxon>Bacteria</taxon>
        <taxon>Pseudomonadati</taxon>
        <taxon>Pseudomonadota</taxon>
        <taxon>Alphaproteobacteria</taxon>
        <taxon>Caulobacterales</taxon>
        <taxon>Caulobacteraceae</taxon>
        <taxon>Phenylobacterium</taxon>
    </lineage>
</organism>
<dbReference type="RefSeq" id="WP_110450061.1">
    <property type="nucleotide sequence ID" value="NZ_CP029479.1"/>
</dbReference>
<dbReference type="InterPro" id="IPR046052">
    <property type="entry name" value="DUF6010"/>
</dbReference>
<feature type="transmembrane region" description="Helical" evidence="1">
    <location>
        <begin position="114"/>
        <end position="136"/>
    </location>
</feature>
<accession>A0A2Z3I239</accession>
<reference evidence="3" key="1">
    <citation type="submission" date="2018-05" db="EMBL/GenBank/DDBJ databases">
        <title>Genome sequencing of Phenylobacterium sp. HYN0004.</title>
        <authorList>
            <person name="Yi H."/>
            <person name="Baek C."/>
        </authorList>
    </citation>
    <scope>NUCLEOTIDE SEQUENCE [LARGE SCALE GENOMIC DNA]</scope>
    <source>
        <strain evidence="3">HYN0004</strain>
    </source>
</reference>
<keyword evidence="1" id="KW-1133">Transmembrane helix</keyword>
<dbReference type="Pfam" id="PF19473">
    <property type="entry name" value="DUF6010"/>
    <property type="match status" value="1"/>
</dbReference>
<sequence length="137" mass="14779">MISRLAAGLTRHPAMAGAVLSLLSLPVHLWLPEALSVQFAAVILGLVAGIYAGFALLDGRPRILAVEGLAALAFVVLALAGLAWSPWLIPAAYVLHGVWDLLHHRQISTKTPTWYPPMCAVYDWVFAAGLCALWMVR</sequence>
<feature type="transmembrane region" description="Helical" evidence="1">
    <location>
        <begin position="12"/>
        <end position="31"/>
    </location>
</feature>
<evidence type="ECO:0008006" key="4">
    <source>
        <dbReference type="Google" id="ProtNLM"/>
    </source>
</evidence>
<keyword evidence="1" id="KW-0812">Transmembrane</keyword>
<keyword evidence="1" id="KW-0472">Membrane</keyword>